<organism evidence="1 2">
    <name type="scientific">Pseudomonas syringae pv. avii</name>
    <dbReference type="NCBI Taxonomy" id="663959"/>
    <lineage>
        <taxon>Bacteria</taxon>
        <taxon>Pseudomonadati</taxon>
        <taxon>Pseudomonadota</taxon>
        <taxon>Gammaproteobacteria</taxon>
        <taxon>Pseudomonadales</taxon>
        <taxon>Pseudomonadaceae</taxon>
        <taxon>Pseudomonas</taxon>
        <taxon>Pseudomonas syringae</taxon>
    </lineage>
</organism>
<dbReference type="Proteomes" id="UP000280395">
    <property type="component" value="Unassembled WGS sequence"/>
</dbReference>
<dbReference type="EMBL" id="RBUA01001537">
    <property type="protein sequence ID" value="RMU41396.1"/>
    <property type="molecule type" value="Genomic_DNA"/>
</dbReference>
<name>A0A3M5U6P8_PSESX</name>
<evidence type="ECO:0000313" key="1">
    <source>
        <dbReference type="EMBL" id="RMU41396.1"/>
    </source>
</evidence>
<comment type="caution">
    <text evidence="1">The sequence shown here is derived from an EMBL/GenBank/DDBJ whole genome shotgun (WGS) entry which is preliminary data.</text>
</comment>
<protein>
    <submittedName>
        <fullName evidence="1">Uncharacterized protein</fullName>
    </submittedName>
</protein>
<proteinExistence type="predicted"/>
<dbReference type="AlphaFoldDB" id="A0A3M5U6P8"/>
<accession>A0A3M5U6P8</accession>
<reference evidence="1 2" key="1">
    <citation type="submission" date="2018-08" db="EMBL/GenBank/DDBJ databases">
        <title>Recombination of ecologically and evolutionarily significant loci maintains genetic cohesion in the Pseudomonas syringae species complex.</title>
        <authorList>
            <person name="Dillon M."/>
            <person name="Thakur S."/>
            <person name="Almeida R.N.D."/>
            <person name="Weir B.S."/>
            <person name="Guttman D.S."/>
        </authorList>
    </citation>
    <scope>NUCLEOTIDE SEQUENCE [LARGE SCALE GENOMIC DNA]</scope>
    <source>
        <strain evidence="1 2">ICMP 14479</strain>
    </source>
</reference>
<evidence type="ECO:0000313" key="2">
    <source>
        <dbReference type="Proteomes" id="UP000280395"/>
    </source>
</evidence>
<gene>
    <name evidence="1" type="ORF">ALP29_200517</name>
</gene>
<sequence>MFAGDGRIHADQAQRILFHHPVQRPAGRQRQIHLIGERSQQVFAIIMIAGHQIKRHLQALQLWLEHGIFILAAEVHQITTDDHDVGALLAGIDVGNGAA</sequence>